<dbReference type="PANTHER" id="PTHR11717">
    <property type="entry name" value="LOW MOLECULAR WEIGHT PROTEIN TYROSINE PHOSPHATASE"/>
    <property type="match status" value="1"/>
</dbReference>
<reference evidence="8 9" key="1">
    <citation type="submission" date="2017-08" db="EMBL/GenBank/DDBJ databases">
        <title>Identification and genetic characteristics of simultaneous BTEX- and naphthalene-degrading Paraburkholderia sp. BN5 isolated from petroleum-contaminated soil.</title>
        <authorList>
            <person name="Lee Y."/>
            <person name="Jeon C.O."/>
        </authorList>
    </citation>
    <scope>NUCLEOTIDE SEQUENCE [LARGE SCALE GENOMIC DNA]</scope>
    <source>
        <strain evidence="8 9">BN5</strain>
    </source>
</reference>
<dbReference type="InterPro" id="IPR036196">
    <property type="entry name" value="Ptyr_pPase_sf"/>
</dbReference>
<comment type="catalytic activity">
    <reaction evidence="5">
        <text>O-phospho-L-tyrosyl-[protein] + H2O = L-tyrosyl-[protein] + phosphate</text>
        <dbReference type="Rhea" id="RHEA:10684"/>
        <dbReference type="Rhea" id="RHEA-COMP:10136"/>
        <dbReference type="Rhea" id="RHEA-COMP:20101"/>
        <dbReference type="ChEBI" id="CHEBI:15377"/>
        <dbReference type="ChEBI" id="CHEBI:43474"/>
        <dbReference type="ChEBI" id="CHEBI:46858"/>
        <dbReference type="ChEBI" id="CHEBI:61978"/>
        <dbReference type="EC" id="3.1.3.48"/>
    </reaction>
</comment>
<dbReference type="SUPFAM" id="SSF52788">
    <property type="entry name" value="Phosphotyrosine protein phosphatases I"/>
    <property type="match status" value="1"/>
</dbReference>
<dbReference type="AlphaFoldDB" id="A0A248VWI3"/>
<comment type="similarity">
    <text evidence="1">Belongs to the low molecular weight phosphotyrosine protein phosphatase family.</text>
</comment>
<dbReference type="Gene3D" id="3.40.50.2300">
    <property type="match status" value="1"/>
</dbReference>
<gene>
    <name evidence="8" type="ORF">CJU94_32320</name>
</gene>
<dbReference type="SMART" id="SM00226">
    <property type="entry name" value="LMWPc"/>
    <property type="match status" value="1"/>
</dbReference>
<feature type="domain" description="Phosphotyrosine protein phosphatase I" evidence="7">
    <location>
        <begin position="2"/>
        <end position="139"/>
    </location>
</feature>
<accession>A0A248VWI3</accession>
<organism evidence="8 9">
    <name type="scientific">Paraburkholderia aromaticivorans</name>
    <dbReference type="NCBI Taxonomy" id="2026199"/>
    <lineage>
        <taxon>Bacteria</taxon>
        <taxon>Pseudomonadati</taxon>
        <taxon>Pseudomonadota</taxon>
        <taxon>Betaproteobacteria</taxon>
        <taxon>Burkholderiales</taxon>
        <taxon>Burkholderiaceae</taxon>
        <taxon>Paraburkholderia</taxon>
    </lineage>
</organism>
<dbReference type="PANTHER" id="PTHR11717:SF31">
    <property type="entry name" value="LOW MOLECULAR WEIGHT PROTEIN-TYROSINE-PHOSPHATASE ETP-RELATED"/>
    <property type="match status" value="1"/>
</dbReference>
<dbReference type="RefSeq" id="WP_095422589.1">
    <property type="nucleotide sequence ID" value="NZ_CP022990.1"/>
</dbReference>
<protein>
    <recommendedName>
        <fullName evidence="2">protein-tyrosine-phosphatase</fullName>
        <ecNumber evidence="2">3.1.3.48</ecNumber>
    </recommendedName>
</protein>
<proteinExistence type="inferred from homology"/>
<evidence type="ECO:0000259" key="7">
    <source>
        <dbReference type="SMART" id="SM00226"/>
    </source>
</evidence>
<dbReference type="InterPro" id="IPR023485">
    <property type="entry name" value="Ptyr_pPase"/>
</dbReference>
<evidence type="ECO:0000256" key="5">
    <source>
        <dbReference type="ARBA" id="ARBA00051722"/>
    </source>
</evidence>
<keyword evidence="9" id="KW-1185">Reference proteome</keyword>
<dbReference type="GO" id="GO:0004725">
    <property type="term" value="F:protein tyrosine phosphatase activity"/>
    <property type="evidence" value="ECO:0007669"/>
    <property type="project" value="UniProtKB-EC"/>
</dbReference>
<dbReference type="EC" id="3.1.3.48" evidence="2"/>
<evidence type="ECO:0000256" key="3">
    <source>
        <dbReference type="ARBA" id="ARBA00022801"/>
    </source>
</evidence>
<dbReference type="InterPro" id="IPR017867">
    <property type="entry name" value="Tyr_phospatase_low_mol_wt"/>
</dbReference>
<feature type="active site" description="Proton donor" evidence="6">
    <location>
        <position position="113"/>
    </location>
</feature>
<sequence length="145" mass="16151">MTRVLMVCEGNVCRSPVARAILERALPSVVVSSAGTRALVGRHADPLAVEVAREHGVDISGHVAEALNDEHVRAADVVLTMTNTQRALILDRFPSARGKVFRLGEHEQLDIVDPYQRHRVIFELAFAQIEHSVLKWCEDIARLMH</sequence>
<feature type="active site" evidence="6">
    <location>
        <position position="14"/>
    </location>
</feature>
<dbReference type="KEGG" id="parb:CJU94_32320"/>
<evidence type="ECO:0000313" key="8">
    <source>
        <dbReference type="EMBL" id="ASW02730.1"/>
    </source>
</evidence>
<dbReference type="EMBL" id="CP022990">
    <property type="protein sequence ID" value="ASW02730.1"/>
    <property type="molecule type" value="Genomic_DNA"/>
</dbReference>
<keyword evidence="4" id="KW-0904">Protein phosphatase</keyword>
<dbReference type="PRINTS" id="PR00719">
    <property type="entry name" value="LMWPTPASE"/>
</dbReference>
<evidence type="ECO:0000256" key="1">
    <source>
        <dbReference type="ARBA" id="ARBA00011063"/>
    </source>
</evidence>
<dbReference type="InterPro" id="IPR050438">
    <property type="entry name" value="LMW_PTPase"/>
</dbReference>
<feature type="active site" description="Nucleophile" evidence="6">
    <location>
        <position position="8"/>
    </location>
</feature>
<evidence type="ECO:0000256" key="2">
    <source>
        <dbReference type="ARBA" id="ARBA00013064"/>
    </source>
</evidence>
<dbReference type="Proteomes" id="UP000215158">
    <property type="component" value="Chromosome 2"/>
</dbReference>
<dbReference type="OrthoDB" id="9784339at2"/>
<name>A0A248VWI3_9BURK</name>
<dbReference type="Pfam" id="PF01451">
    <property type="entry name" value="LMWPc"/>
    <property type="match status" value="1"/>
</dbReference>
<evidence type="ECO:0000256" key="6">
    <source>
        <dbReference type="PIRSR" id="PIRSR617867-1"/>
    </source>
</evidence>
<evidence type="ECO:0000313" key="9">
    <source>
        <dbReference type="Proteomes" id="UP000215158"/>
    </source>
</evidence>
<evidence type="ECO:0000256" key="4">
    <source>
        <dbReference type="ARBA" id="ARBA00022912"/>
    </source>
</evidence>
<keyword evidence="3" id="KW-0378">Hydrolase</keyword>
<dbReference type="CDD" id="cd16343">
    <property type="entry name" value="LMWPTP"/>
    <property type="match status" value="1"/>
</dbReference>